<sequence>MPNASEINIDEFINRPREKYRRRSPNGFFVYRSVFVKELLRHNHKLEMVDASKLASTRWRKEDAKTREEYKRIAAMVDKKLKKVKEESWENFHRQFIPWKNEKPPKRISSAPTSLNLFSPQITTSSPKFPSLPTTEPIQNTPQPHPFDFEDEKDGLEDVLWYLRSLPCF</sequence>
<keyword evidence="2" id="KW-1185">Reference proteome</keyword>
<name>A0ACA9JWS4_9GLOM</name>
<accession>A0ACA9JWS4</accession>
<evidence type="ECO:0000313" key="2">
    <source>
        <dbReference type="Proteomes" id="UP000789525"/>
    </source>
</evidence>
<proteinExistence type="predicted"/>
<reference evidence="1" key="1">
    <citation type="submission" date="2021-06" db="EMBL/GenBank/DDBJ databases">
        <authorList>
            <person name="Kallberg Y."/>
            <person name="Tangrot J."/>
            <person name="Rosling A."/>
        </authorList>
    </citation>
    <scope>NUCLEOTIDE SEQUENCE</scope>
    <source>
        <strain evidence="1">CL356</strain>
    </source>
</reference>
<gene>
    <name evidence="1" type="ORF">ACOLOM_LOCUS165</name>
</gene>
<protein>
    <submittedName>
        <fullName evidence="1">6114_t:CDS:1</fullName>
    </submittedName>
</protein>
<comment type="caution">
    <text evidence="1">The sequence shown here is derived from an EMBL/GenBank/DDBJ whole genome shotgun (WGS) entry which is preliminary data.</text>
</comment>
<dbReference type="Proteomes" id="UP000789525">
    <property type="component" value="Unassembled WGS sequence"/>
</dbReference>
<organism evidence="1 2">
    <name type="scientific">Acaulospora colombiana</name>
    <dbReference type="NCBI Taxonomy" id="27376"/>
    <lineage>
        <taxon>Eukaryota</taxon>
        <taxon>Fungi</taxon>
        <taxon>Fungi incertae sedis</taxon>
        <taxon>Mucoromycota</taxon>
        <taxon>Glomeromycotina</taxon>
        <taxon>Glomeromycetes</taxon>
        <taxon>Diversisporales</taxon>
        <taxon>Acaulosporaceae</taxon>
        <taxon>Acaulospora</taxon>
    </lineage>
</organism>
<evidence type="ECO:0000313" key="1">
    <source>
        <dbReference type="EMBL" id="CAG8440040.1"/>
    </source>
</evidence>
<dbReference type="EMBL" id="CAJVPT010000175">
    <property type="protein sequence ID" value="CAG8440040.1"/>
    <property type="molecule type" value="Genomic_DNA"/>
</dbReference>